<dbReference type="EMBL" id="QGKY02001015">
    <property type="protein sequence ID" value="KAF2576617.1"/>
    <property type="molecule type" value="Genomic_DNA"/>
</dbReference>
<comment type="caution">
    <text evidence="1">The sequence shown here is derived from an EMBL/GenBank/DDBJ whole genome shotgun (WGS) entry which is preliminary data.</text>
</comment>
<reference evidence="1" key="1">
    <citation type="submission" date="2019-12" db="EMBL/GenBank/DDBJ databases">
        <title>Genome sequencing and annotation of Brassica cretica.</title>
        <authorList>
            <person name="Studholme D.J."/>
            <person name="Sarris P.F."/>
        </authorList>
    </citation>
    <scope>NUCLEOTIDE SEQUENCE</scope>
    <source>
        <strain evidence="1">PFS-102/07</strain>
        <tissue evidence="1">Leaf</tissue>
    </source>
</reference>
<sequence>MGSADEGFQSRADSISESLSFSQDLLLMSCRYGKHNQVRYGLSPAQKCISGSGRKGRDALWRLRWRWWYILKWRFVVVMDMKVTDMEVNTVVAEVVIQKKEVLVDRVEV</sequence>
<evidence type="ECO:0000313" key="1">
    <source>
        <dbReference type="EMBL" id="KAF2576617.1"/>
    </source>
</evidence>
<name>A0A8S9J659_BRACR</name>
<protein>
    <submittedName>
        <fullName evidence="1">Uncharacterized protein</fullName>
    </submittedName>
</protein>
<proteinExistence type="predicted"/>
<dbReference type="AlphaFoldDB" id="A0A8S9J659"/>
<accession>A0A8S9J659</accession>
<gene>
    <name evidence="1" type="ORF">F2Q70_00004343</name>
</gene>
<organism evidence="1">
    <name type="scientific">Brassica cretica</name>
    <name type="common">Mustard</name>
    <dbReference type="NCBI Taxonomy" id="69181"/>
    <lineage>
        <taxon>Eukaryota</taxon>
        <taxon>Viridiplantae</taxon>
        <taxon>Streptophyta</taxon>
        <taxon>Embryophyta</taxon>
        <taxon>Tracheophyta</taxon>
        <taxon>Spermatophyta</taxon>
        <taxon>Magnoliopsida</taxon>
        <taxon>eudicotyledons</taxon>
        <taxon>Gunneridae</taxon>
        <taxon>Pentapetalae</taxon>
        <taxon>rosids</taxon>
        <taxon>malvids</taxon>
        <taxon>Brassicales</taxon>
        <taxon>Brassicaceae</taxon>
        <taxon>Brassiceae</taxon>
        <taxon>Brassica</taxon>
    </lineage>
</organism>